<keyword evidence="3 11" id="KW-0963">Cytoplasm</keyword>
<dbReference type="InterPro" id="IPR002300">
    <property type="entry name" value="aa-tRNA-synth_Ia"/>
</dbReference>
<protein>
    <recommendedName>
        <fullName evidence="11">Valine--tRNA ligase</fullName>
        <ecNumber evidence="11">6.1.1.9</ecNumber>
    </recommendedName>
    <alternativeName>
        <fullName evidence="11">Valyl-tRNA synthetase</fullName>
        <shortName evidence="11">ValRS</shortName>
    </alternativeName>
</protein>
<feature type="short sequence motif" description="'HIGH' region" evidence="11">
    <location>
        <begin position="54"/>
        <end position="64"/>
    </location>
</feature>
<dbReference type="SUPFAM" id="SSF46589">
    <property type="entry name" value="tRNA-binding arm"/>
    <property type="match status" value="1"/>
</dbReference>
<dbReference type="InterPro" id="IPR019499">
    <property type="entry name" value="Val-tRNA_synth_tRNA-bd"/>
</dbReference>
<proteinExistence type="inferred from homology"/>
<evidence type="ECO:0000256" key="7">
    <source>
        <dbReference type="ARBA" id="ARBA00022917"/>
    </source>
</evidence>
<dbReference type="CDD" id="cd07962">
    <property type="entry name" value="Anticodon_Ia_Val"/>
    <property type="match status" value="1"/>
</dbReference>
<dbReference type="GO" id="GO:0004832">
    <property type="term" value="F:valine-tRNA ligase activity"/>
    <property type="evidence" value="ECO:0007669"/>
    <property type="project" value="UniProtKB-UniRule"/>
</dbReference>
<evidence type="ECO:0000256" key="8">
    <source>
        <dbReference type="ARBA" id="ARBA00023054"/>
    </source>
</evidence>
<dbReference type="InterPro" id="IPR009008">
    <property type="entry name" value="Val/Leu/Ile-tRNA-synth_edit"/>
</dbReference>
<sequence length="843" mass="98680">MINLVKKDWSSMELEKIYDHSSIESDIAKKWKEKKIFSKHDLSKKPFTILLPPPNVTGKLHIGHALDTYIQDTIIRYKKLSGYDVFYVAGMDHAGIATQSKVENTIYQKEGLNRHDLGREKFLKRVWEWKEEYAELFRKQWASLGLALDYERERFTLDVKSNEAVLKAFITLYKKGLIYHGTKAINWDPVLKTALSNIEVINKPTEQKMYYIKYPILNSNKYLTVATVRTETMLSDVAVIYNPKDKRYKDFKDIQIVHPLTKQIIPFVPDEYADMKFGSGLMKLSAHAEVDIDIIKKHKLQINETIDKDGLINCPKSQFHKLTRQEAREKIGQYLADNNLLVKVETITSNVGYSERSNTPVETLVMPQWFVKMDKLAQDILDHLKSKDAVNFYPKRFVNVIKKWMENIHDWTISRQLWWGHRIPAWYKDDKVKVQIESPGEGWVQDEDVLDTWFSSGIAPFSFLGWPKKTTLLKRYYPTSLLVTGYDIIFFWVARMYFFGLEFMKQKPFDRVLIHGLVRDQFGKKMSKSSNNGVDPIQVINENGSDALRWFMITNTSPGLDIRYSKEKITSAWGLCNKLWNIARYIQLLPEDKENKKTAADIWIHNKLVALKKRIDKAMQNYEFTIVGTELSKFIYNDFSSWYVELLKIMPNKKAALDNLKSLLLIAHPFLPFITDHLYKVLFNKELLAQEFPNLKNQKVENLEQIEQIISIVNILRKYREDNNISKKEVLYYDTNIKQNEFVKNSLKSLSNSEISENKDTLFVDGNINVYIKESAEQKNTYIAKLKEKIANLESEVKRSNNILSNQNFIAKAPTSKVEEEKQKLAKYQEELDKYKEELKWKS</sequence>
<feature type="short sequence motif" description="'KMSKS' region" evidence="11">
    <location>
        <begin position="525"/>
        <end position="529"/>
    </location>
</feature>
<comment type="similarity">
    <text evidence="11">Belongs to the class-I aminoacyl-tRNA synthetase family. ValS type 1 subfamily.</text>
</comment>
<dbReference type="InterPro" id="IPR013155">
    <property type="entry name" value="M/V/L/I-tRNA-synth_anticd-bd"/>
</dbReference>
<reference evidence="15 16" key="1">
    <citation type="journal article" date="2009" name="Curr. Microbiol.">
        <title>Molecular cloning and expression of a novel cholinephosphotransferase involved in glycoglycerophospholipid biosynthesis of Mycoplasma fermentans.</title>
        <authorList>
            <person name="Ishida N."/>
            <person name="Irikura D."/>
            <person name="Matsuda K."/>
            <person name="Sato S."/>
            <person name="Asano K."/>
        </authorList>
    </citation>
    <scope>NUCLEOTIDE SEQUENCE [LARGE SCALE GENOMIC DNA]</scope>
    <source>
        <strain evidence="16">ATCC 19989 / NBRC 14854 / NCTC 10117 / PG18</strain>
    </source>
</reference>
<dbReference type="HOGENOM" id="CLU_001493_0_2_14"/>
<dbReference type="SUPFAM" id="SSF47323">
    <property type="entry name" value="Anticodon-binding domain of a subclass of class I aminoacyl-tRNA synthetases"/>
    <property type="match status" value="1"/>
</dbReference>
<evidence type="ECO:0000256" key="6">
    <source>
        <dbReference type="ARBA" id="ARBA00022840"/>
    </source>
</evidence>
<evidence type="ECO:0000259" key="12">
    <source>
        <dbReference type="Pfam" id="PF00133"/>
    </source>
</evidence>
<feature type="binding site" evidence="11">
    <location>
        <position position="528"/>
    </location>
    <ligand>
        <name>ATP</name>
        <dbReference type="ChEBI" id="CHEBI:30616"/>
    </ligand>
</feature>
<dbReference type="InterPro" id="IPR009080">
    <property type="entry name" value="tRNAsynth_Ia_anticodon-bd"/>
</dbReference>
<name>C4XED6_MYCFP</name>
<comment type="domain">
    <text evidence="11">The C-terminal coiled-coil domain is crucial for aminoacylation activity.</text>
</comment>
<dbReference type="InterPro" id="IPR001412">
    <property type="entry name" value="aa-tRNA-synth_I_CS"/>
</dbReference>
<evidence type="ECO:0000259" key="13">
    <source>
        <dbReference type="Pfam" id="PF08264"/>
    </source>
</evidence>
<dbReference type="GO" id="GO:0005524">
    <property type="term" value="F:ATP binding"/>
    <property type="evidence" value="ECO:0007669"/>
    <property type="project" value="UniProtKB-UniRule"/>
</dbReference>
<dbReference type="Gene3D" id="1.10.730.10">
    <property type="entry name" value="Isoleucyl-tRNA Synthetase, Domain 1"/>
    <property type="match status" value="1"/>
</dbReference>
<evidence type="ECO:0000256" key="4">
    <source>
        <dbReference type="ARBA" id="ARBA00022598"/>
    </source>
</evidence>
<organism evidence="15 16">
    <name type="scientific">Mycoplasmopsis fermentans (strain ATCC 19989 / NBRC 14854 / NCTC 10117 / PG18)</name>
    <name type="common">Mycoplasma fermentans</name>
    <dbReference type="NCBI Taxonomy" id="496833"/>
    <lineage>
        <taxon>Bacteria</taxon>
        <taxon>Bacillati</taxon>
        <taxon>Mycoplasmatota</taxon>
        <taxon>Mycoplasmoidales</taxon>
        <taxon>Metamycoplasmataceae</taxon>
        <taxon>Mycoplasmopsis</taxon>
    </lineage>
</organism>
<evidence type="ECO:0000313" key="15">
    <source>
        <dbReference type="EMBL" id="BAH69508.1"/>
    </source>
</evidence>
<keyword evidence="4 11" id="KW-0436">Ligase</keyword>
<evidence type="ECO:0000256" key="3">
    <source>
        <dbReference type="ARBA" id="ARBA00022490"/>
    </source>
</evidence>
<dbReference type="GO" id="GO:0006438">
    <property type="term" value="P:valyl-tRNA aminoacylation"/>
    <property type="evidence" value="ECO:0007669"/>
    <property type="project" value="UniProtKB-UniRule"/>
</dbReference>
<dbReference type="InterPro" id="IPR010978">
    <property type="entry name" value="tRNA-bd_arm"/>
</dbReference>
<evidence type="ECO:0000256" key="5">
    <source>
        <dbReference type="ARBA" id="ARBA00022741"/>
    </source>
</evidence>
<dbReference type="PRINTS" id="PR00986">
    <property type="entry name" value="TRNASYNTHVAL"/>
</dbReference>
<keyword evidence="7 11" id="KW-0648">Protein biosynthesis</keyword>
<dbReference type="HAMAP" id="MF_02004">
    <property type="entry name" value="Val_tRNA_synth_type1"/>
    <property type="match status" value="1"/>
</dbReference>
<dbReference type="Gene3D" id="1.10.287.380">
    <property type="entry name" value="Valyl-tRNA synthetase, C-terminal domain"/>
    <property type="match status" value="1"/>
</dbReference>
<dbReference type="Pfam" id="PF10458">
    <property type="entry name" value="Val_tRNA-synt_C"/>
    <property type="match status" value="1"/>
</dbReference>
<gene>
    <name evidence="11" type="primary">valS</name>
    <name evidence="15" type="ordered locus">MBIO_0243</name>
</gene>
<dbReference type="KEGG" id="mfp:MBIO_0243"/>
<keyword evidence="9 11" id="KW-0030">Aminoacyl-tRNA synthetase</keyword>
<comment type="domain">
    <text evidence="11">ValRS has two distinct active sites: one for aminoacylation and one for editing. The misactivated threonine is translocated from the active site to the editing site.</text>
</comment>
<feature type="coiled-coil region" evidence="11">
    <location>
        <begin position="776"/>
        <end position="838"/>
    </location>
</feature>
<feature type="domain" description="Valyl-tRNA synthetase tRNA-binding arm" evidence="14">
    <location>
        <begin position="783"/>
        <end position="840"/>
    </location>
</feature>
<dbReference type="Pfam" id="PF08264">
    <property type="entry name" value="Anticodon_1"/>
    <property type="match status" value="1"/>
</dbReference>
<feature type="domain" description="Methionyl/Valyl/Leucyl/Isoleucyl-tRNA synthetase anticodon-binding" evidence="13">
    <location>
        <begin position="601"/>
        <end position="729"/>
    </location>
</feature>
<dbReference type="Pfam" id="PF00133">
    <property type="entry name" value="tRNA-synt_1"/>
    <property type="match status" value="1"/>
</dbReference>
<dbReference type="SUPFAM" id="SSF52374">
    <property type="entry name" value="Nucleotidylyl transferase"/>
    <property type="match status" value="1"/>
</dbReference>
<feature type="domain" description="Aminoacyl-tRNA synthetase class Ia" evidence="12">
    <location>
        <begin position="27"/>
        <end position="436"/>
    </location>
</feature>
<comment type="function">
    <text evidence="11">Catalyzes the attachment of valine to tRNA(Val). As ValRS can inadvertently accommodate and process structurally similar amino acids such as threonine, to avoid such errors, it has a 'posttransfer' editing activity that hydrolyzes mischarged Thr-tRNA(Val) in a tRNA-dependent manner.</text>
</comment>
<dbReference type="InterPro" id="IPR037118">
    <property type="entry name" value="Val-tRNA_synth_C_sf"/>
</dbReference>
<evidence type="ECO:0000256" key="10">
    <source>
        <dbReference type="ARBA" id="ARBA00047552"/>
    </source>
</evidence>
<keyword evidence="5 11" id="KW-0547">Nucleotide-binding</keyword>
<dbReference type="InterPro" id="IPR002303">
    <property type="entry name" value="Valyl-tRNA_ligase"/>
</dbReference>
<dbReference type="PANTHER" id="PTHR11946">
    <property type="entry name" value="VALYL-TRNA SYNTHETASES"/>
    <property type="match status" value="1"/>
</dbReference>
<dbReference type="NCBIfam" id="NF004349">
    <property type="entry name" value="PRK05729.1"/>
    <property type="match status" value="1"/>
</dbReference>
<accession>C4XED6</accession>
<evidence type="ECO:0000313" key="16">
    <source>
        <dbReference type="Proteomes" id="UP000006810"/>
    </source>
</evidence>
<dbReference type="EC" id="6.1.1.9" evidence="11"/>
<evidence type="ECO:0000256" key="11">
    <source>
        <dbReference type="HAMAP-Rule" id="MF_02004"/>
    </source>
</evidence>
<comment type="subunit">
    <text evidence="2 11">Monomer.</text>
</comment>
<dbReference type="GO" id="GO:0002161">
    <property type="term" value="F:aminoacyl-tRNA deacylase activity"/>
    <property type="evidence" value="ECO:0007669"/>
    <property type="project" value="InterPro"/>
</dbReference>
<evidence type="ECO:0000256" key="9">
    <source>
        <dbReference type="ARBA" id="ARBA00023146"/>
    </source>
</evidence>
<evidence type="ECO:0000256" key="1">
    <source>
        <dbReference type="ARBA" id="ARBA00004496"/>
    </source>
</evidence>
<dbReference type="AlphaFoldDB" id="C4XED6"/>
<evidence type="ECO:0000256" key="2">
    <source>
        <dbReference type="ARBA" id="ARBA00011245"/>
    </source>
</evidence>
<dbReference type="Proteomes" id="UP000006810">
    <property type="component" value="Chromosome"/>
</dbReference>
<dbReference type="InterPro" id="IPR033705">
    <property type="entry name" value="Anticodon_Ia_Val"/>
</dbReference>
<dbReference type="PROSITE" id="PS00178">
    <property type="entry name" value="AA_TRNA_LIGASE_I"/>
    <property type="match status" value="1"/>
</dbReference>
<keyword evidence="6 11" id="KW-0067">ATP-binding</keyword>
<evidence type="ECO:0000259" key="14">
    <source>
        <dbReference type="Pfam" id="PF10458"/>
    </source>
</evidence>
<dbReference type="CDD" id="cd00817">
    <property type="entry name" value="ValRS_core"/>
    <property type="match status" value="1"/>
</dbReference>
<dbReference type="InterPro" id="IPR014729">
    <property type="entry name" value="Rossmann-like_a/b/a_fold"/>
</dbReference>
<dbReference type="SUPFAM" id="SSF50677">
    <property type="entry name" value="ValRS/IleRS/LeuRS editing domain"/>
    <property type="match status" value="1"/>
</dbReference>
<comment type="catalytic activity">
    <reaction evidence="10 11">
        <text>tRNA(Val) + L-valine + ATP = L-valyl-tRNA(Val) + AMP + diphosphate</text>
        <dbReference type="Rhea" id="RHEA:10704"/>
        <dbReference type="Rhea" id="RHEA-COMP:9672"/>
        <dbReference type="Rhea" id="RHEA-COMP:9708"/>
        <dbReference type="ChEBI" id="CHEBI:30616"/>
        <dbReference type="ChEBI" id="CHEBI:33019"/>
        <dbReference type="ChEBI" id="CHEBI:57762"/>
        <dbReference type="ChEBI" id="CHEBI:78442"/>
        <dbReference type="ChEBI" id="CHEBI:78537"/>
        <dbReference type="ChEBI" id="CHEBI:456215"/>
        <dbReference type="EC" id="6.1.1.9"/>
    </reaction>
</comment>
<dbReference type="NCBIfam" id="TIGR00422">
    <property type="entry name" value="valS"/>
    <property type="match status" value="1"/>
</dbReference>
<dbReference type="FunFam" id="3.40.50.620:FF:000032">
    <property type="entry name" value="Valine--tRNA ligase"/>
    <property type="match status" value="1"/>
</dbReference>
<keyword evidence="16" id="KW-1185">Reference proteome</keyword>
<dbReference type="PATRIC" id="fig|496833.3.peg.666"/>
<dbReference type="PANTHER" id="PTHR11946:SF93">
    <property type="entry name" value="VALINE--TRNA LIGASE, CHLOROPLASTIC_MITOCHONDRIAL 2"/>
    <property type="match status" value="1"/>
</dbReference>
<dbReference type="eggNOG" id="COG0525">
    <property type="taxonomic scope" value="Bacteria"/>
</dbReference>
<keyword evidence="8 11" id="KW-0175">Coiled coil</keyword>
<comment type="subcellular location">
    <subcellularLocation>
        <location evidence="1 11">Cytoplasm</location>
    </subcellularLocation>
</comment>
<dbReference type="GO" id="GO:0005829">
    <property type="term" value="C:cytosol"/>
    <property type="evidence" value="ECO:0007669"/>
    <property type="project" value="TreeGrafter"/>
</dbReference>
<dbReference type="Gene3D" id="3.40.50.620">
    <property type="entry name" value="HUPs"/>
    <property type="match status" value="2"/>
</dbReference>
<dbReference type="EMBL" id="AP009608">
    <property type="protein sequence ID" value="BAH69508.1"/>
    <property type="molecule type" value="Genomic_DNA"/>
</dbReference>